<keyword evidence="2" id="KW-1133">Transmembrane helix</keyword>
<organism evidence="3">
    <name type="scientific">Lotharella oceanica</name>
    <dbReference type="NCBI Taxonomy" id="641309"/>
    <lineage>
        <taxon>Eukaryota</taxon>
        <taxon>Sar</taxon>
        <taxon>Rhizaria</taxon>
        <taxon>Cercozoa</taxon>
        <taxon>Chlorarachniophyceae</taxon>
        <taxon>Lotharella</taxon>
    </lineage>
</organism>
<feature type="transmembrane region" description="Helical" evidence="2">
    <location>
        <begin position="245"/>
        <end position="267"/>
    </location>
</feature>
<keyword evidence="2" id="KW-0472">Membrane</keyword>
<proteinExistence type="predicted"/>
<gene>
    <name evidence="3" type="ORF">LSP00402_LOCUS2</name>
</gene>
<name>A0A7S2TE89_9EUKA</name>
<dbReference type="EMBL" id="HBHP01000003">
    <property type="protein sequence ID" value="CAD9743661.1"/>
    <property type="molecule type" value="Transcribed_RNA"/>
</dbReference>
<protein>
    <submittedName>
        <fullName evidence="3">Uncharacterized protein</fullName>
    </submittedName>
</protein>
<reference evidence="3" key="1">
    <citation type="submission" date="2021-01" db="EMBL/GenBank/DDBJ databases">
        <authorList>
            <person name="Corre E."/>
            <person name="Pelletier E."/>
            <person name="Niang G."/>
            <person name="Scheremetjew M."/>
            <person name="Finn R."/>
            <person name="Kale V."/>
            <person name="Holt S."/>
            <person name="Cochrane G."/>
            <person name="Meng A."/>
            <person name="Brown T."/>
            <person name="Cohen L."/>
        </authorList>
    </citation>
    <scope>NUCLEOTIDE SEQUENCE</scope>
    <source>
        <strain evidence="3">CCMP622</strain>
    </source>
</reference>
<keyword evidence="2" id="KW-0812">Transmembrane</keyword>
<accession>A0A7S2TE89</accession>
<evidence type="ECO:0000313" key="3">
    <source>
        <dbReference type="EMBL" id="CAD9743661.1"/>
    </source>
</evidence>
<evidence type="ECO:0000256" key="1">
    <source>
        <dbReference type="SAM" id="MobiDB-lite"/>
    </source>
</evidence>
<evidence type="ECO:0000256" key="2">
    <source>
        <dbReference type="SAM" id="Phobius"/>
    </source>
</evidence>
<feature type="compositionally biased region" description="Basic and acidic residues" evidence="1">
    <location>
        <begin position="358"/>
        <end position="371"/>
    </location>
</feature>
<dbReference type="AlphaFoldDB" id="A0A7S2TE89"/>
<feature type="region of interest" description="Disordered" evidence="1">
    <location>
        <begin position="338"/>
        <end position="376"/>
    </location>
</feature>
<feature type="compositionally biased region" description="Basic residues" evidence="1">
    <location>
        <begin position="271"/>
        <end position="282"/>
    </location>
</feature>
<sequence length="389" mass="45318">MSAWERFLLSGSPEILLMCALASLYLVISFLILWDVRDLNKAPPVRTERALVLIDAMTKIFAQVQVKEWWISGPSLLAVTASHGKTLLATARDHSLEVSMDHDELKRVVQYLQSRFTAYDRDKVIVHTDPDECLAPLRLEENVEDDDEIPMQLHVVGWSKKNHHRETCPREEFAQNYYSSVRTREHTVRLPDKWVAPVRTCYHFRRNLNCPFNIPKMLRAEFGTTHFPSTVYRIFSRLLEENRRIFWVPLAVLNFVSCFILCCVAAPRRHSHRRAARQRRARSNTTRRQYHTPPTFKKKKNPNGGAAYARAYPTNHARTAHESNRRRQMHVSAVEMDQFHHGSNPRPKGRSGGQAQRESPRERDPESDVRRQLSPRSFTFWGKAARFQV</sequence>
<feature type="transmembrane region" description="Helical" evidence="2">
    <location>
        <begin position="15"/>
        <end position="36"/>
    </location>
</feature>
<feature type="region of interest" description="Disordered" evidence="1">
    <location>
        <begin position="271"/>
        <end position="309"/>
    </location>
</feature>